<keyword evidence="4" id="KW-1133">Transmembrane helix</keyword>
<dbReference type="InterPro" id="IPR029044">
    <property type="entry name" value="Nucleotide-diphossugar_trans"/>
</dbReference>
<keyword evidence="4" id="KW-0472">Membrane</keyword>
<dbReference type="SUPFAM" id="SSF53448">
    <property type="entry name" value="Nucleotide-diphospho-sugar transferases"/>
    <property type="match status" value="1"/>
</dbReference>
<keyword evidence="6" id="KW-1185">Reference proteome</keyword>
<proteinExistence type="inferred from homology"/>
<name>A0A2W2CR24_9ACTN</name>
<accession>A0A2W2CR24</accession>
<dbReference type="AlphaFoldDB" id="A0A2W2CR24"/>
<evidence type="ECO:0000256" key="3">
    <source>
        <dbReference type="ARBA" id="ARBA00022679"/>
    </source>
</evidence>
<dbReference type="GO" id="GO:0016757">
    <property type="term" value="F:glycosyltransferase activity"/>
    <property type="evidence" value="ECO:0007669"/>
    <property type="project" value="UniProtKB-KW"/>
</dbReference>
<keyword evidence="2" id="KW-0328">Glycosyltransferase</keyword>
<dbReference type="EMBL" id="POUB01000036">
    <property type="protein sequence ID" value="PZG01083.1"/>
    <property type="molecule type" value="Genomic_DNA"/>
</dbReference>
<sequence>MSTFRHTRVVVVVPAYNEAATIAATVRALLAQTRPVDRLIVVPNNCSDDTAAIARAAGAEVWDMPGPNPHKKAGALNWSINRLLPSLHDRDMLLVTDADSILAPGAVAAAVHVLERRGVGAVCADYRLDHQPRLLDILQGNEYARFSRWVWRKGGKAIVLSGVATLFRVPLVRQILAARATGELPGYPGEFYHRDPATEDIEMTFAVRALGYRPRVAPGFDAITDSMPTVQALITQRVRWQRGMLDSLRLYGFRRWNAGNWLRQLGIYSSSLLVPLYLITLVAGWIILGYVPWDPRWLPITGIFVIERVLTVRRQGWWALLTAAALLPEWCYEQVRSFAYWRALAQTLRGTDRVWINS</sequence>
<dbReference type="Pfam" id="PF13641">
    <property type="entry name" value="Glyco_tranf_2_3"/>
    <property type="match status" value="1"/>
</dbReference>
<evidence type="ECO:0000313" key="5">
    <source>
        <dbReference type="EMBL" id="PZG01083.1"/>
    </source>
</evidence>
<protein>
    <submittedName>
        <fullName evidence="5">Family 2 glycosyl transferase</fullName>
    </submittedName>
</protein>
<feature type="transmembrane region" description="Helical" evidence="4">
    <location>
        <begin position="265"/>
        <end position="288"/>
    </location>
</feature>
<dbReference type="RefSeq" id="WP_111133622.1">
    <property type="nucleotide sequence ID" value="NZ_POUB01000036.1"/>
</dbReference>
<dbReference type="PANTHER" id="PTHR43630:SF1">
    <property type="entry name" value="POLY-BETA-1,6-N-ACETYL-D-GLUCOSAMINE SYNTHASE"/>
    <property type="match status" value="1"/>
</dbReference>
<dbReference type="Proteomes" id="UP000248749">
    <property type="component" value="Unassembled WGS sequence"/>
</dbReference>
<dbReference type="CDD" id="cd06423">
    <property type="entry name" value="CESA_like"/>
    <property type="match status" value="1"/>
</dbReference>
<comment type="caution">
    <text evidence="5">The sequence shown here is derived from an EMBL/GenBank/DDBJ whole genome shotgun (WGS) entry which is preliminary data.</text>
</comment>
<evidence type="ECO:0000256" key="1">
    <source>
        <dbReference type="ARBA" id="ARBA00006739"/>
    </source>
</evidence>
<evidence type="ECO:0000313" key="6">
    <source>
        <dbReference type="Proteomes" id="UP000248749"/>
    </source>
</evidence>
<evidence type="ECO:0000256" key="2">
    <source>
        <dbReference type="ARBA" id="ARBA00022676"/>
    </source>
</evidence>
<organism evidence="5 6">
    <name type="scientific">Micromonospora deserti</name>
    <dbReference type="NCBI Taxonomy" id="2070366"/>
    <lineage>
        <taxon>Bacteria</taxon>
        <taxon>Bacillati</taxon>
        <taxon>Actinomycetota</taxon>
        <taxon>Actinomycetes</taxon>
        <taxon>Micromonosporales</taxon>
        <taxon>Micromonosporaceae</taxon>
        <taxon>Micromonospora</taxon>
    </lineage>
</organism>
<keyword evidence="4" id="KW-0812">Transmembrane</keyword>
<reference evidence="5 6" key="1">
    <citation type="submission" date="2018-01" db="EMBL/GenBank/DDBJ databases">
        <title>Draft genome sequence of Salinispora sp. 13K206.</title>
        <authorList>
            <person name="Sahin N."/>
            <person name="Saygin H."/>
            <person name="Ay H."/>
        </authorList>
    </citation>
    <scope>NUCLEOTIDE SEQUENCE [LARGE SCALE GENOMIC DNA]</scope>
    <source>
        <strain evidence="5 6">13K206</strain>
    </source>
</reference>
<dbReference type="OrthoDB" id="9797391at2"/>
<keyword evidence="3 5" id="KW-0808">Transferase</keyword>
<dbReference type="Gene3D" id="3.90.550.10">
    <property type="entry name" value="Spore Coat Polysaccharide Biosynthesis Protein SpsA, Chain A"/>
    <property type="match status" value="1"/>
</dbReference>
<dbReference type="PANTHER" id="PTHR43630">
    <property type="entry name" value="POLY-BETA-1,6-N-ACETYL-D-GLUCOSAMINE SYNTHASE"/>
    <property type="match status" value="1"/>
</dbReference>
<evidence type="ECO:0000256" key="4">
    <source>
        <dbReference type="SAM" id="Phobius"/>
    </source>
</evidence>
<gene>
    <name evidence="5" type="ORF">C1I99_08280</name>
</gene>
<comment type="similarity">
    <text evidence="1">Belongs to the glycosyltransferase 2 family.</text>
</comment>